<gene>
    <name evidence="1" type="ORF">METZ01_LOCUS355722</name>
</gene>
<dbReference type="EMBL" id="UINC01125199">
    <property type="protein sequence ID" value="SVD02868.1"/>
    <property type="molecule type" value="Genomic_DNA"/>
</dbReference>
<sequence length="112" mass="13032">MSDVLKQLEAAIKEMIVVPNSWLPEEFHNKVRGGRTLAHLDQMCDKSEGQTEHRQLKNLKAENIENYRQQFKASGKFEHNGHRDELQLYRNEQAFCSACPSIDIDEDDLMEN</sequence>
<protein>
    <submittedName>
        <fullName evidence="1">Uncharacterized protein</fullName>
    </submittedName>
</protein>
<evidence type="ECO:0000313" key="1">
    <source>
        <dbReference type="EMBL" id="SVD02868.1"/>
    </source>
</evidence>
<accession>A0A382S120</accession>
<dbReference type="AlphaFoldDB" id="A0A382S120"/>
<reference evidence="1" key="1">
    <citation type="submission" date="2018-05" db="EMBL/GenBank/DDBJ databases">
        <authorList>
            <person name="Lanie J.A."/>
            <person name="Ng W.-L."/>
            <person name="Kazmierczak K.M."/>
            <person name="Andrzejewski T.M."/>
            <person name="Davidsen T.M."/>
            <person name="Wayne K.J."/>
            <person name="Tettelin H."/>
            <person name="Glass J.I."/>
            <person name="Rusch D."/>
            <person name="Podicherti R."/>
            <person name="Tsui H.-C.T."/>
            <person name="Winkler M.E."/>
        </authorList>
    </citation>
    <scope>NUCLEOTIDE SEQUENCE</scope>
</reference>
<organism evidence="1">
    <name type="scientific">marine metagenome</name>
    <dbReference type="NCBI Taxonomy" id="408172"/>
    <lineage>
        <taxon>unclassified sequences</taxon>
        <taxon>metagenomes</taxon>
        <taxon>ecological metagenomes</taxon>
    </lineage>
</organism>
<proteinExistence type="predicted"/>
<name>A0A382S120_9ZZZZ</name>